<evidence type="ECO:0000256" key="2">
    <source>
        <dbReference type="SAM" id="MobiDB-lite"/>
    </source>
</evidence>
<evidence type="ECO:0008006" key="5">
    <source>
        <dbReference type="Google" id="ProtNLM"/>
    </source>
</evidence>
<feature type="region of interest" description="Disordered" evidence="2">
    <location>
        <begin position="294"/>
        <end position="356"/>
    </location>
</feature>
<evidence type="ECO:0000313" key="3">
    <source>
        <dbReference type="EMBL" id="OQE24473.1"/>
    </source>
</evidence>
<feature type="region of interest" description="Disordered" evidence="2">
    <location>
        <begin position="1"/>
        <end position="189"/>
    </location>
</feature>
<evidence type="ECO:0000313" key="4">
    <source>
        <dbReference type="Proteomes" id="UP000191285"/>
    </source>
</evidence>
<organism evidence="3 4">
    <name type="scientific">Penicillium steckii</name>
    <dbReference type="NCBI Taxonomy" id="303698"/>
    <lineage>
        <taxon>Eukaryota</taxon>
        <taxon>Fungi</taxon>
        <taxon>Dikarya</taxon>
        <taxon>Ascomycota</taxon>
        <taxon>Pezizomycotina</taxon>
        <taxon>Eurotiomycetes</taxon>
        <taxon>Eurotiomycetidae</taxon>
        <taxon>Eurotiales</taxon>
        <taxon>Aspergillaceae</taxon>
        <taxon>Penicillium</taxon>
    </lineage>
</organism>
<feature type="compositionally biased region" description="Polar residues" evidence="2">
    <location>
        <begin position="928"/>
        <end position="954"/>
    </location>
</feature>
<protein>
    <recommendedName>
        <fullName evidence="5">Centrosomin N-terminal motif 1 domain-containing protein</fullName>
    </recommendedName>
</protein>
<feature type="compositionally biased region" description="Basic residues" evidence="2">
    <location>
        <begin position="969"/>
        <end position="980"/>
    </location>
</feature>
<feature type="region of interest" description="Disordered" evidence="2">
    <location>
        <begin position="896"/>
        <end position="980"/>
    </location>
</feature>
<feature type="compositionally biased region" description="Basic and acidic residues" evidence="2">
    <location>
        <begin position="554"/>
        <end position="565"/>
    </location>
</feature>
<feature type="compositionally biased region" description="Low complexity" evidence="2">
    <location>
        <begin position="27"/>
        <end position="61"/>
    </location>
</feature>
<feature type="region of interest" description="Disordered" evidence="2">
    <location>
        <begin position="525"/>
        <end position="587"/>
    </location>
</feature>
<feature type="compositionally biased region" description="Polar residues" evidence="2">
    <location>
        <begin position="570"/>
        <end position="586"/>
    </location>
</feature>
<evidence type="ECO:0000256" key="1">
    <source>
        <dbReference type="SAM" id="Coils"/>
    </source>
</evidence>
<accession>A0A1V6TFX7</accession>
<dbReference type="OrthoDB" id="10251744at2759"/>
<keyword evidence="1" id="KW-0175">Coiled coil</keyword>
<reference evidence="4" key="1">
    <citation type="journal article" date="2017" name="Nat. Microbiol.">
        <title>Global analysis of biosynthetic gene clusters reveals vast potential of secondary metabolite production in Penicillium species.</title>
        <authorList>
            <person name="Nielsen J.C."/>
            <person name="Grijseels S."/>
            <person name="Prigent S."/>
            <person name="Ji B."/>
            <person name="Dainat J."/>
            <person name="Nielsen K.F."/>
            <person name="Frisvad J.C."/>
            <person name="Workman M."/>
            <person name="Nielsen J."/>
        </authorList>
    </citation>
    <scope>NUCLEOTIDE SEQUENCE [LARGE SCALE GENOMIC DNA]</scope>
    <source>
        <strain evidence="4">IBT 24891</strain>
    </source>
</reference>
<dbReference type="Proteomes" id="UP000191285">
    <property type="component" value="Unassembled WGS sequence"/>
</dbReference>
<proteinExistence type="predicted"/>
<comment type="caution">
    <text evidence="3">The sequence shown here is derived from an EMBL/GenBank/DDBJ whole genome shotgun (WGS) entry which is preliminary data.</text>
</comment>
<feature type="coiled-coil region" evidence="1">
    <location>
        <begin position="217"/>
        <end position="277"/>
    </location>
</feature>
<gene>
    <name evidence="3" type="ORF">PENSTE_c007G07665</name>
</gene>
<keyword evidence="4" id="KW-1185">Reference proteome</keyword>
<dbReference type="EMBL" id="MLKD01000007">
    <property type="protein sequence ID" value="OQE24473.1"/>
    <property type="molecule type" value="Genomic_DNA"/>
</dbReference>
<feature type="region of interest" description="Disordered" evidence="2">
    <location>
        <begin position="638"/>
        <end position="673"/>
    </location>
</feature>
<feature type="region of interest" description="Disordered" evidence="2">
    <location>
        <begin position="772"/>
        <end position="814"/>
    </location>
</feature>
<dbReference type="AlphaFoldDB" id="A0A1V6TFX7"/>
<feature type="compositionally biased region" description="Basic and acidic residues" evidence="2">
    <location>
        <begin position="153"/>
        <end position="174"/>
    </location>
</feature>
<sequence length="980" mass="109407">MGICTVAMDINDRKALRRSSAAPSHFQPRSQSQSQSAAPIYQSETVPAARPSSQRRPSNQSDRPKHPSLNRVKGRVNMNTPPRMSPEMSWLKDQSPVRGTRTPPRSSRTPDCGTPPTMVNPASSLLHDLLKEQRAHRGSRGAGSEDWNGSRPRTPEARTIQDDTASEKSRKLKDAFSASSREQPKEMGVREMDQYVSKITKLNFDLKLEIFHRTQQVGTMEKKMERMQEMEEELKHMHQLEEEVVELRAAKEHNRSLQESNNQLKEELHKRDQAVTEAVQLICHLEAKIDEIEKGERPTSQASLSRLVLDGPNATLTPKTRATLEIPERTSSKRASLKSPDPQPLNKAPSFLRGDSQSTATLRSLYAPEINKSISGLSEMTKSESYHTMNDLLDLGSPRLSVLSECSEMHPHDTPTGWGQPDKLDIPLRKAQSLDSIDSYIPPADREQIHNDQNDEWIDERHDAPQTIIKRRMNRASADDSKFPTGPFSLYSSKPPGRPHLDESVFGGIRLPPTPDTMSTAHVAGRNGSNGSMAAAAQRSPKPAQDPWLPGQPLERRRSADELTTRTRRSFNGSDISDSMQTNCSDTPRLGLFQDKESPTMFPFNTVASKASELLGPGSPNNPVIDSFGGLLRQYSNDSDDEAVPPAIPSHRTPTKTVTPARSMDDAGSPPLTPQEWIAAAKQDPPSRSRKMRNRGFRIEQEDLDIPRNVLSQTAFHDADSVDSYPMEHDAPGIPTLDMHTLNILEQPIAEVPEGPPPQQKSEPEQCRRFSFRPPFLNRTNKLSSSQTVPDLMDEEDDGAPSPIIPKTRNMGATRRRPMSQIITNSTDFYSASVPAGNEESGNENLSKSMHQWPMESRDENVPEAVPRYATISGRPTTSHSADHKRRSSLGFLGWMKGMGSKRQEPATPADAEDFSETVKDSRPVSILTHQSSRLALGQNRPSTPDSMEQWSTRPRSEMTVYSDDQARRPRYMGRRARRG</sequence>
<feature type="compositionally biased region" description="Polar residues" evidence="2">
    <location>
        <begin position="778"/>
        <end position="789"/>
    </location>
</feature>
<dbReference type="STRING" id="303698.A0A1V6TFX7"/>
<feature type="compositionally biased region" description="Low complexity" evidence="2">
    <location>
        <begin position="96"/>
        <end position="110"/>
    </location>
</feature>
<name>A0A1V6TFX7_9EURO</name>